<dbReference type="PRINTS" id="PR01181">
    <property type="entry name" value="DAPDCRBXLASE"/>
</dbReference>
<feature type="binding site" evidence="5">
    <location>
        <begin position="275"/>
        <end position="278"/>
    </location>
    <ligand>
        <name>pyridoxal 5'-phosphate</name>
        <dbReference type="ChEBI" id="CHEBI:597326"/>
    </ligand>
</feature>
<feature type="binding site" evidence="5">
    <location>
        <position position="278"/>
    </location>
    <ligand>
        <name>substrate</name>
    </ligand>
</feature>
<organism evidence="11 12">
    <name type="scientific">Ascidiaceihabitans donghaensis</name>
    <dbReference type="NCBI Taxonomy" id="1510460"/>
    <lineage>
        <taxon>Bacteria</taxon>
        <taxon>Pseudomonadati</taxon>
        <taxon>Pseudomonadota</taxon>
        <taxon>Alphaproteobacteria</taxon>
        <taxon>Rhodobacterales</taxon>
        <taxon>Paracoccaceae</taxon>
        <taxon>Ascidiaceihabitans</taxon>
    </lineage>
</organism>
<dbReference type="Pfam" id="PF00278">
    <property type="entry name" value="Orn_DAP_Arg_deC"/>
    <property type="match status" value="1"/>
</dbReference>
<protein>
    <recommendedName>
        <fullName evidence="5 6">Diaminopimelate decarboxylase</fullName>
        <shortName evidence="5">DAP decarboxylase</shortName>
        <shortName evidence="5">DAPDC</shortName>
        <ecNumber evidence="5 6">4.1.1.20</ecNumber>
    </recommendedName>
</protein>
<dbReference type="CDD" id="cd06828">
    <property type="entry name" value="PLPDE_III_DapDC"/>
    <property type="match status" value="1"/>
</dbReference>
<feature type="domain" description="Orn/DAP/Arg decarboxylase 2 N-terminal" evidence="10">
    <location>
        <begin position="36"/>
        <end position="281"/>
    </location>
</feature>
<evidence type="ECO:0000256" key="3">
    <source>
        <dbReference type="ARBA" id="ARBA00022898"/>
    </source>
</evidence>
<evidence type="ECO:0000256" key="8">
    <source>
        <dbReference type="RuleBase" id="RU003738"/>
    </source>
</evidence>
<dbReference type="HAMAP" id="MF_02120">
    <property type="entry name" value="LysA"/>
    <property type="match status" value="1"/>
</dbReference>
<dbReference type="Proteomes" id="UP000244880">
    <property type="component" value="Unassembled WGS sequence"/>
</dbReference>
<dbReference type="NCBIfam" id="TIGR01048">
    <property type="entry name" value="lysA"/>
    <property type="match status" value="1"/>
</dbReference>
<keyword evidence="2 5" id="KW-0210">Decarboxylase</keyword>
<keyword evidence="12" id="KW-1185">Reference proteome</keyword>
<comment type="pathway">
    <text evidence="5 8">Amino-acid biosynthesis; L-lysine biosynthesis via DAP pathway; L-lysine from DL-2,6-diaminopimelate: step 1/1.</text>
</comment>
<accession>A0A2R8BAX8</accession>
<feature type="domain" description="Orn/DAP/Arg decarboxylase 2 C-terminal" evidence="9">
    <location>
        <begin position="29"/>
        <end position="373"/>
    </location>
</feature>
<evidence type="ECO:0000259" key="10">
    <source>
        <dbReference type="Pfam" id="PF02784"/>
    </source>
</evidence>
<feature type="binding site" evidence="5">
    <location>
        <position position="318"/>
    </location>
    <ligand>
        <name>substrate</name>
    </ligand>
</feature>
<sequence>MDHFLYKDGALHAEDVPVAEIAAAVGTPFYVYSTATLLRHFKLFDEALEGMDHLVCYAMKAASNQAILKTLGDAGAGMDVVSGGEYRRARAAGVPGERIVFSGVGKTAEEIELALTGGIRQFNVESEPEMEVLNAVALRLGKVAPITIRVNPDVDAKTHAKIATGKSENKFGIPISRAKEVYALAATMKGLQVIGIDVHIGSQLTDLQPYEDAYNKVAELTQELRAEGHTITRLDLGGGLGIPYHQSNEAPPLPSDYGALVKRTLGHLGCEIEIEPGRLIAGNAGLMVSEVIYVKEGEDREFLIIDGAMNDLIRPAMYDAHHDIIPVVEPAPGAEPATYDIVGPVCESGDTFAKHRDMPEMKAGELVAFRSAGAYGAVMSSEYNSRPLIPEVLVHGDQFAVIRRRPTFDEMINRDTIPEWL</sequence>
<dbReference type="RefSeq" id="WP_108827457.1">
    <property type="nucleotide sequence ID" value="NZ_OMOR01000001.1"/>
</dbReference>
<dbReference type="AlphaFoldDB" id="A0A2R8BAX8"/>
<feature type="modified residue" description="N6-(pyridoxal phosphate)lysine" evidence="5 7">
    <location>
        <position position="60"/>
    </location>
</feature>
<dbReference type="PRINTS" id="PR01179">
    <property type="entry name" value="ODADCRBXLASE"/>
</dbReference>
<dbReference type="UniPathway" id="UPA00034">
    <property type="reaction ID" value="UER00027"/>
</dbReference>
<dbReference type="Pfam" id="PF02784">
    <property type="entry name" value="Orn_Arg_deC_N"/>
    <property type="match status" value="1"/>
</dbReference>
<evidence type="ECO:0000256" key="1">
    <source>
        <dbReference type="ARBA" id="ARBA00001933"/>
    </source>
</evidence>
<dbReference type="InterPro" id="IPR022643">
    <property type="entry name" value="De-COase2_C"/>
</dbReference>
<dbReference type="GO" id="GO:0009089">
    <property type="term" value="P:lysine biosynthetic process via diaminopimelate"/>
    <property type="evidence" value="ECO:0007669"/>
    <property type="project" value="UniProtKB-UniRule"/>
</dbReference>
<reference evidence="11 12" key="1">
    <citation type="submission" date="2018-03" db="EMBL/GenBank/DDBJ databases">
        <authorList>
            <person name="Keele B.F."/>
        </authorList>
    </citation>
    <scope>NUCLEOTIDE SEQUENCE [LARGE SCALE GENOMIC DNA]</scope>
    <source>
        <strain evidence="11 12">CECT 8599</strain>
    </source>
</reference>
<dbReference type="InterPro" id="IPR009006">
    <property type="entry name" value="Ala_racemase/Decarboxylase_C"/>
</dbReference>
<dbReference type="InterPro" id="IPR022644">
    <property type="entry name" value="De-COase2_N"/>
</dbReference>
<evidence type="ECO:0000256" key="6">
    <source>
        <dbReference type="NCBIfam" id="TIGR01048"/>
    </source>
</evidence>
<feature type="binding site" evidence="5">
    <location>
        <position position="347"/>
    </location>
    <ligand>
        <name>substrate</name>
    </ligand>
</feature>
<dbReference type="GO" id="GO:0030170">
    <property type="term" value="F:pyridoxal phosphate binding"/>
    <property type="evidence" value="ECO:0007669"/>
    <property type="project" value="UniProtKB-UniRule"/>
</dbReference>
<comment type="catalytic activity">
    <reaction evidence="5 8">
        <text>meso-2,6-diaminopimelate + H(+) = L-lysine + CO2</text>
        <dbReference type="Rhea" id="RHEA:15101"/>
        <dbReference type="ChEBI" id="CHEBI:15378"/>
        <dbReference type="ChEBI" id="CHEBI:16526"/>
        <dbReference type="ChEBI" id="CHEBI:32551"/>
        <dbReference type="ChEBI" id="CHEBI:57791"/>
        <dbReference type="EC" id="4.1.1.20"/>
    </reaction>
</comment>
<feature type="binding site" evidence="5">
    <location>
        <position position="314"/>
    </location>
    <ligand>
        <name>substrate</name>
    </ligand>
</feature>
<dbReference type="PANTHER" id="PTHR43727">
    <property type="entry name" value="DIAMINOPIMELATE DECARBOXYLASE"/>
    <property type="match status" value="1"/>
</dbReference>
<dbReference type="SUPFAM" id="SSF51419">
    <property type="entry name" value="PLP-binding barrel"/>
    <property type="match status" value="1"/>
</dbReference>
<comment type="function">
    <text evidence="5">Specifically catalyzes the decarboxylation of meso-diaminopimelate (meso-DAP) to L-lysine.</text>
</comment>
<keyword evidence="3 5" id="KW-0663">Pyridoxal phosphate</keyword>
<evidence type="ECO:0000256" key="4">
    <source>
        <dbReference type="ARBA" id="ARBA00023239"/>
    </source>
</evidence>
<feature type="active site" description="Proton donor" evidence="7">
    <location>
        <position position="346"/>
    </location>
</feature>
<feature type="binding site" evidence="5">
    <location>
        <position position="239"/>
    </location>
    <ligand>
        <name>pyridoxal 5'-phosphate</name>
        <dbReference type="ChEBI" id="CHEBI:597326"/>
    </ligand>
</feature>
<comment type="subunit">
    <text evidence="5">Homodimer.</text>
</comment>
<keyword evidence="5 8" id="KW-0457">Lysine biosynthesis</keyword>
<dbReference type="SUPFAM" id="SSF50621">
    <property type="entry name" value="Alanine racemase C-terminal domain-like"/>
    <property type="match status" value="1"/>
</dbReference>
<evidence type="ECO:0000259" key="9">
    <source>
        <dbReference type="Pfam" id="PF00278"/>
    </source>
</evidence>
<evidence type="ECO:0000313" key="11">
    <source>
        <dbReference type="EMBL" id="SPH20211.1"/>
    </source>
</evidence>
<dbReference type="PANTHER" id="PTHR43727:SF2">
    <property type="entry name" value="GROUP IV DECARBOXYLASE"/>
    <property type="match status" value="1"/>
</dbReference>
<evidence type="ECO:0000313" key="12">
    <source>
        <dbReference type="Proteomes" id="UP000244880"/>
    </source>
</evidence>
<dbReference type="InterPro" id="IPR000183">
    <property type="entry name" value="Orn/DAP/Arg_de-COase"/>
</dbReference>
<comment type="cofactor">
    <cofactor evidence="1 5 7 8">
        <name>pyridoxal 5'-phosphate</name>
        <dbReference type="ChEBI" id="CHEBI:597326"/>
    </cofactor>
</comment>
<dbReference type="Gene3D" id="2.40.37.10">
    <property type="entry name" value="Lyase, Ornithine Decarboxylase, Chain A, domain 1"/>
    <property type="match status" value="1"/>
</dbReference>
<dbReference type="EC" id="4.1.1.20" evidence="5 6"/>
<proteinExistence type="inferred from homology"/>
<name>A0A2R8BAX8_9RHOB</name>
<gene>
    <name evidence="5 11" type="primary">lysA</name>
    <name evidence="11" type="ORF">ASD8599_00950</name>
</gene>
<feature type="binding site" evidence="5">
    <location>
        <position position="375"/>
    </location>
    <ligand>
        <name>pyridoxal 5'-phosphate</name>
        <dbReference type="ChEBI" id="CHEBI:597326"/>
    </ligand>
</feature>
<keyword evidence="5" id="KW-0028">Amino-acid biosynthesis</keyword>
<dbReference type="InterPro" id="IPR002986">
    <property type="entry name" value="DAP_deCOOHase_LysA"/>
</dbReference>
<dbReference type="FunFam" id="3.20.20.10:FF:000003">
    <property type="entry name" value="Diaminopimelate decarboxylase"/>
    <property type="match status" value="1"/>
</dbReference>
<dbReference type="GO" id="GO:0008836">
    <property type="term" value="F:diaminopimelate decarboxylase activity"/>
    <property type="evidence" value="ECO:0007669"/>
    <property type="project" value="UniProtKB-UniRule"/>
</dbReference>
<dbReference type="EMBL" id="OMOR01000001">
    <property type="protein sequence ID" value="SPH20211.1"/>
    <property type="molecule type" value="Genomic_DNA"/>
</dbReference>
<dbReference type="Gene3D" id="3.20.20.10">
    <property type="entry name" value="Alanine racemase"/>
    <property type="match status" value="1"/>
</dbReference>
<evidence type="ECO:0000256" key="2">
    <source>
        <dbReference type="ARBA" id="ARBA00022793"/>
    </source>
</evidence>
<dbReference type="PROSITE" id="PS00879">
    <property type="entry name" value="ODR_DC_2_2"/>
    <property type="match status" value="1"/>
</dbReference>
<dbReference type="OrthoDB" id="9802241at2"/>
<feature type="binding site" evidence="5">
    <location>
        <position position="375"/>
    </location>
    <ligand>
        <name>substrate</name>
    </ligand>
</feature>
<keyword evidence="4 5" id="KW-0456">Lyase</keyword>
<dbReference type="InterPro" id="IPR022657">
    <property type="entry name" value="De-COase2_CS"/>
</dbReference>
<evidence type="ECO:0000256" key="5">
    <source>
        <dbReference type="HAMAP-Rule" id="MF_02120"/>
    </source>
</evidence>
<comment type="similarity">
    <text evidence="5">Belongs to the Orn/Lys/Arg decarboxylase class-II family. LysA subfamily.</text>
</comment>
<evidence type="ECO:0000256" key="7">
    <source>
        <dbReference type="PIRSR" id="PIRSR600183-50"/>
    </source>
</evidence>
<dbReference type="InterPro" id="IPR029066">
    <property type="entry name" value="PLP-binding_barrel"/>
</dbReference>